<dbReference type="GO" id="GO:0005829">
    <property type="term" value="C:cytosol"/>
    <property type="evidence" value="ECO:0007669"/>
    <property type="project" value="TreeGrafter"/>
</dbReference>
<dbReference type="Gene3D" id="3.40.190.290">
    <property type="match status" value="1"/>
</dbReference>
<name>A0A975F3S9_9SPIR</name>
<dbReference type="PANTHER" id="PTHR30419">
    <property type="entry name" value="HTH-TYPE TRANSCRIPTIONAL REGULATOR YBHD"/>
    <property type="match status" value="1"/>
</dbReference>
<dbReference type="CDD" id="cd05466">
    <property type="entry name" value="PBP2_LTTR_substrate"/>
    <property type="match status" value="1"/>
</dbReference>
<dbReference type="PANTHER" id="PTHR30419:SF7">
    <property type="entry name" value="HTH-TYPE TRANSCRIPTIONAL REGULATOR TDCA"/>
    <property type="match status" value="1"/>
</dbReference>
<accession>A0A975F3S9</accession>
<keyword evidence="4" id="KW-0804">Transcription</keyword>
<keyword evidence="3" id="KW-0238">DNA-binding</keyword>
<dbReference type="Proteomes" id="UP000671908">
    <property type="component" value="Chromosome"/>
</dbReference>
<dbReference type="InterPro" id="IPR036390">
    <property type="entry name" value="WH_DNA-bd_sf"/>
</dbReference>
<protein>
    <submittedName>
        <fullName evidence="6">LysR family transcriptional regulator</fullName>
    </submittedName>
</protein>
<dbReference type="Pfam" id="PF03466">
    <property type="entry name" value="LysR_substrate"/>
    <property type="match status" value="1"/>
</dbReference>
<dbReference type="Pfam" id="PF00126">
    <property type="entry name" value="HTH_1"/>
    <property type="match status" value="1"/>
</dbReference>
<dbReference type="GO" id="GO:0003700">
    <property type="term" value="F:DNA-binding transcription factor activity"/>
    <property type="evidence" value="ECO:0007669"/>
    <property type="project" value="InterPro"/>
</dbReference>
<dbReference type="RefSeq" id="WP_210120424.1">
    <property type="nucleotide sequence ID" value="NZ_CP054142.1"/>
</dbReference>
<dbReference type="Gene3D" id="1.10.10.10">
    <property type="entry name" value="Winged helix-like DNA-binding domain superfamily/Winged helix DNA-binding domain"/>
    <property type="match status" value="1"/>
</dbReference>
<proteinExistence type="inferred from homology"/>
<reference evidence="6 7" key="1">
    <citation type="journal article" date="2021" name="Microbiol. Resour. Announc.">
        <title>Complete Genome Sequences of Three Human Oral Treponema parvum Isolates.</title>
        <authorList>
            <person name="Zeng H."/>
            <person name="Watt R.M."/>
        </authorList>
    </citation>
    <scope>NUCLEOTIDE SEQUENCE [LARGE SCALE GENOMIC DNA]</scope>
    <source>
        <strain evidence="6 7">ATCC 700770</strain>
    </source>
</reference>
<evidence type="ECO:0000256" key="3">
    <source>
        <dbReference type="ARBA" id="ARBA00023125"/>
    </source>
</evidence>
<evidence type="ECO:0000313" key="7">
    <source>
        <dbReference type="Proteomes" id="UP000671908"/>
    </source>
</evidence>
<gene>
    <name evidence="6" type="ORF">HRQ91_04315</name>
</gene>
<keyword evidence="2" id="KW-0805">Transcription regulation</keyword>
<dbReference type="KEGG" id="tpav:HRQ91_04315"/>
<dbReference type="AlphaFoldDB" id="A0A975F3S9"/>
<dbReference type="InterPro" id="IPR050950">
    <property type="entry name" value="HTH-type_LysR_regulators"/>
</dbReference>
<dbReference type="PROSITE" id="PS50931">
    <property type="entry name" value="HTH_LYSR"/>
    <property type="match status" value="1"/>
</dbReference>
<dbReference type="InterPro" id="IPR036388">
    <property type="entry name" value="WH-like_DNA-bd_sf"/>
</dbReference>
<feature type="domain" description="HTH lysR-type" evidence="5">
    <location>
        <begin position="1"/>
        <end position="58"/>
    </location>
</feature>
<sequence length="292" mass="33569">MTLHNIKVFCAVYEEGSMSRAAVRLNMTQPGVSKVVSDMERYYENVFFVRRNKRLYLTDAGKQLYKDSKTVLQAFSRLENNAAHSQKTRSIVLGCTSGIGFSMMTDVLLKFRRKYPDCKLYLRDSSSRRIREMVLSGTCDVAMVQHSDTDPRLHQEPFCRNELVAVCSPLYRLRSDKKILSLEDIVNEDLILLEKDRATRILIDNLAMEHNYVLNPIWTSSSPSNVKELAAKGEGVAILFEIQVRNELQSGKLVRIPIDVSITSNFFILHRSDIWLSEEQQYLISLCREYAP</sequence>
<evidence type="ECO:0000259" key="5">
    <source>
        <dbReference type="PROSITE" id="PS50931"/>
    </source>
</evidence>
<comment type="similarity">
    <text evidence="1">Belongs to the LysR transcriptional regulatory family.</text>
</comment>
<dbReference type="SUPFAM" id="SSF46785">
    <property type="entry name" value="Winged helix' DNA-binding domain"/>
    <property type="match status" value="1"/>
</dbReference>
<dbReference type="InterPro" id="IPR000847">
    <property type="entry name" value="LysR_HTH_N"/>
</dbReference>
<keyword evidence="7" id="KW-1185">Reference proteome</keyword>
<dbReference type="SUPFAM" id="SSF53850">
    <property type="entry name" value="Periplasmic binding protein-like II"/>
    <property type="match status" value="1"/>
</dbReference>
<evidence type="ECO:0000256" key="4">
    <source>
        <dbReference type="ARBA" id="ARBA00023163"/>
    </source>
</evidence>
<organism evidence="6 7">
    <name type="scientific">Treponema parvum</name>
    <dbReference type="NCBI Taxonomy" id="138851"/>
    <lineage>
        <taxon>Bacteria</taxon>
        <taxon>Pseudomonadati</taxon>
        <taxon>Spirochaetota</taxon>
        <taxon>Spirochaetia</taxon>
        <taxon>Spirochaetales</taxon>
        <taxon>Treponemataceae</taxon>
        <taxon>Treponema</taxon>
    </lineage>
</organism>
<evidence type="ECO:0000313" key="6">
    <source>
        <dbReference type="EMBL" id="QTQ13743.1"/>
    </source>
</evidence>
<dbReference type="GO" id="GO:0003677">
    <property type="term" value="F:DNA binding"/>
    <property type="evidence" value="ECO:0007669"/>
    <property type="project" value="UniProtKB-KW"/>
</dbReference>
<dbReference type="InterPro" id="IPR005119">
    <property type="entry name" value="LysR_subst-bd"/>
</dbReference>
<evidence type="ECO:0000256" key="1">
    <source>
        <dbReference type="ARBA" id="ARBA00009437"/>
    </source>
</evidence>
<evidence type="ECO:0000256" key="2">
    <source>
        <dbReference type="ARBA" id="ARBA00023015"/>
    </source>
</evidence>
<dbReference type="EMBL" id="CP054142">
    <property type="protein sequence ID" value="QTQ13743.1"/>
    <property type="molecule type" value="Genomic_DNA"/>
</dbReference>